<reference evidence="3 4" key="1">
    <citation type="journal article" date="2019" name="Sci. Rep.">
        <title>Orb-weaving spider Araneus ventricosus genome elucidates the spidroin gene catalogue.</title>
        <authorList>
            <person name="Kono N."/>
            <person name="Nakamura H."/>
            <person name="Ohtoshi R."/>
            <person name="Moran D.A.P."/>
            <person name="Shinohara A."/>
            <person name="Yoshida Y."/>
            <person name="Fujiwara M."/>
            <person name="Mori M."/>
            <person name="Tomita M."/>
            <person name="Arakawa K."/>
        </authorList>
    </citation>
    <scope>NUCLEOTIDE SEQUENCE [LARGE SCALE GENOMIC DNA]</scope>
</reference>
<dbReference type="PANTHER" id="PTHR10492">
    <property type="match status" value="1"/>
</dbReference>
<gene>
    <name evidence="3" type="ORF">AVEN_17858_1</name>
</gene>
<keyword evidence="1" id="KW-0732">Signal</keyword>
<dbReference type="OrthoDB" id="272985at2759"/>
<evidence type="ECO:0000259" key="2">
    <source>
        <dbReference type="Pfam" id="PF21530"/>
    </source>
</evidence>
<proteinExistence type="predicted"/>
<comment type="caution">
    <text evidence="3">The sequence shown here is derived from an EMBL/GenBank/DDBJ whole genome shotgun (WGS) entry which is preliminary data.</text>
</comment>
<dbReference type="Proteomes" id="UP000499080">
    <property type="component" value="Unassembled WGS sequence"/>
</dbReference>
<feature type="chain" id="PRO_5021432173" description="DNA helicase Pif1-like 2B domain-containing protein" evidence="1">
    <location>
        <begin position="17"/>
        <end position="111"/>
    </location>
</feature>
<dbReference type="InterPro" id="IPR049163">
    <property type="entry name" value="Pif1-like_2B_dom"/>
</dbReference>
<feature type="domain" description="DNA helicase Pif1-like 2B" evidence="2">
    <location>
        <begin position="51"/>
        <end position="96"/>
    </location>
</feature>
<feature type="signal peptide" evidence="1">
    <location>
        <begin position="1"/>
        <end position="16"/>
    </location>
</feature>
<sequence length="111" mass="12344">MVVQLVILALINESLGQINEKNMSYTKGGITEYLSVDTLMSNKQVTSYPVEFFNSLELSGVPSDKLRLKVGVPVLLIHNFDVLRLRIGTQLQITHLCPNIVRATVMTGTVR</sequence>
<accession>A0A4Y2WQX8</accession>
<protein>
    <recommendedName>
        <fullName evidence="2">DNA helicase Pif1-like 2B domain-containing protein</fullName>
    </recommendedName>
</protein>
<evidence type="ECO:0000256" key="1">
    <source>
        <dbReference type="SAM" id="SignalP"/>
    </source>
</evidence>
<organism evidence="3 4">
    <name type="scientific">Araneus ventricosus</name>
    <name type="common">Orbweaver spider</name>
    <name type="synonym">Epeira ventricosa</name>
    <dbReference type="NCBI Taxonomy" id="182803"/>
    <lineage>
        <taxon>Eukaryota</taxon>
        <taxon>Metazoa</taxon>
        <taxon>Ecdysozoa</taxon>
        <taxon>Arthropoda</taxon>
        <taxon>Chelicerata</taxon>
        <taxon>Arachnida</taxon>
        <taxon>Araneae</taxon>
        <taxon>Araneomorphae</taxon>
        <taxon>Entelegynae</taxon>
        <taxon>Araneoidea</taxon>
        <taxon>Araneidae</taxon>
        <taxon>Araneus</taxon>
    </lineage>
</organism>
<dbReference type="Pfam" id="PF21530">
    <property type="entry name" value="Pif1_2B_dom"/>
    <property type="match status" value="1"/>
</dbReference>
<keyword evidence="4" id="KW-1185">Reference proteome</keyword>
<dbReference type="AlphaFoldDB" id="A0A4Y2WQX8"/>
<name>A0A4Y2WQX8_ARAVE</name>
<evidence type="ECO:0000313" key="4">
    <source>
        <dbReference type="Proteomes" id="UP000499080"/>
    </source>
</evidence>
<evidence type="ECO:0000313" key="3">
    <source>
        <dbReference type="EMBL" id="GBO39915.1"/>
    </source>
</evidence>
<dbReference type="EMBL" id="BGPR01065068">
    <property type="protein sequence ID" value="GBO39915.1"/>
    <property type="molecule type" value="Genomic_DNA"/>
</dbReference>